<dbReference type="Proteomes" id="UP000543836">
    <property type="component" value="Unassembled WGS sequence"/>
</dbReference>
<proteinExistence type="predicted"/>
<keyword evidence="3" id="KW-1185">Reference proteome</keyword>
<gene>
    <name evidence="2" type="ORF">GGE60_003460</name>
</gene>
<accession>A0A7W6ZV48</accession>
<dbReference type="OrthoDB" id="8403803at2"/>
<evidence type="ECO:0000313" key="2">
    <source>
        <dbReference type="EMBL" id="MBB4569336.1"/>
    </source>
</evidence>
<dbReference type="AlphaFoldDB" id="A0A7W6ZV48"/>
<organism evidence="2 3">
    <name type="scientific">Rhizobium leucaenae</name>
    <dbReference type="NCBI Taxonomy" id="29450"/>
    <lineage>
        <taxon>Bacteria</taxon>
        <taxon>Pseudomonadati</taxon>
        <taxon>Pseudomonadota</taxon>
        <taxon>Alphaproteobacteria</taxon>
        <taxon>Hyphomicrobiales</taxon>
        <taxon>Rhizobiaceae</taxon>
        <taxon>Rhizobium/Agrobacterium group</taxon>
        <taxon>Rhizobium</taxon>
    </lineage>
</organism>
<dbReference type="Pfam" id="PF21834">
    <property type="entry name" value="DUF6894"/>
    <property type="match status" value="1"/>
</dbReference>
<dbReference type="EMBL" id="JACIIG010000008">
    <property type="protein sequence ID" value="MBB4569336.1"/>
    <property type="molecule type" value="Genomic_DNA"/>
</dbReference>
<evidence type="ECO:0000313" key="3">
    <source>
        <dbReference type="Proteomes" id="UP000543836"/>
    </source>
</evidence>
<dbReference type="RefSeq" id="WP_028752628.1">
    <property type="nucleotide sequence ID" value="NZ_JACIIG010000008.1"/>
</dbReference>
<evidence type="ECO:0000259" key="1">
    <source>
        <dbReference type="Pfam" id="PF21834"/>
    </source>
</evidence>
<reference evidence="2 3" key="1">
    <citation type="submission" date="2020-08" db="EMBL/GenBank/DDBJ databases">
        <title>Genomic Encyclopedia of Type Strains, Phase IV (KMG-V): Genome sequencing to study the core and pangenomes of soil and plant-associated prokaryotes.</title>
        <authorList>
            <person name="Whitman W."/>
        </authorList>
    </citation>
    <scope>NUCLEOTIDE SEQUENCE [LARGE SCALE GENOMIC DNA]</scope>
    <source>
        <strain evidence="2 3">SEMIA 492</strain>
    </source>
</reference>
<name>A0A7W6ZV48_9HYPH</name>
<dbReference type="GeneID" id="32527771"/>
<feature type="domain" description="DUF6894" evidence="1">
    <location>
        <begin position="4"/>
        <end position="70"/>
    </location>
</feature>
<protein>
    <recommendedName>
        <fullName evidence="1">DUF6894 domain-containing protein</fullName>
    </recommendedName>
</protein>
<comment type="caution">
    <text evidence="2">The sequence shown here is derived from an EMBL/GenBank/DDBJ whole genome shotgun (WGS) entry which is preliminary data.</text>
</comment>
<sequence length="77" mass="8882">MPKFFFQIIDRTSAEPIEVEHDFATAEEAKRQARTALAEMARDGLPEEPLNMLTVEVFDAERKPIIELRLVLEEIPK</sequence>
<dbReference type="InterPro" id="IPR054189">
    <property type="entry name" value="DUF6894"/>
</dbReference>